<sequence length="273" mass="29346">MTAAPTHGVVCSAALDLRTAPEHRAELGSQLLLGEVVRVTGRARKGWVPVENAADGYRGWVRDWGLVPVPASRARRWSAQATARITAPITHVTARPGQGLSVGPLFLGSVLIAGRARGAWRAVELPDGRRGWVVRTVLSEKGDAPPPLESRLLSLLGTPYLWGGRTPAGIDCSALVQLALGEQGVRMPRDARDQHAACRPLRASESPRHGDLAFFRAPGESVGHVGLALADDLFVHSRGWVRVSSLDPASALCDKPLVPQFVGWFRPRSRRSA</sequence>
<dbReference type="Gene3D" id="3.90.1720.10">
    <property type="entry name" value="endopeptidase domain like (from Nostoc punctiforme)"/>
    <property type="match status" value="1"/>
</dbReference>
<evidence type="ECO:0000256" key="3">
    <source>
        <dbReference type="ARBA" id="ARBA00022801"/>
    </source>
</evidence>
<keyword evidence="3" id="KW-0378">Hydrolase</keyword>
<keyword evidence="4" id="KW-0788">Thiol protease</keyword>
<dbReference type="SUPFAM" id="SSF54001">
    <property type="entry name" value="Cysteine proteinases"/>
    <property type="match status" value="1"/>
</dbReference>
<dbReference type="Pfam" id="PF00877">
    <property type="entry name" value="NLPC_P60"/>
    <property type="match status" value="1"/>
</dbReference>
<dbReference type="EMBL" id="JACRIW010000112">
    <property type="protein sequence ID" value="MBI5170904.1"/>
    <property type="molecule type" value="Genomic_DNA"/>
</dbReference>
<gene>
    <name evidence="6" type="ORF">HZA61_15550</name>
</gene>
<organism evidence="6 7">
    <name type="scientific">Eiseniibacteriota bacterium</name>
    <dbReference type="NCBI Taxonomy" id="2212470"/>
    <lineage>
        <taxon>Bacteria</taxon>
        <taxon>Candidatus Eiseniibacteriota</taxon>
    </lineage>
</organism>
<dbReference type="AlphaFoldDB" id="A0A933SJB3"/>
<dbReference type="Proteomes" id="UP000696931">
    <property type="component" value="Unassembled WGS sequence"/>
</dbReference>
<dbReference type="Gene3D" id="2.30.30.40">
    <property type="entry name" value="SH3 Domains"/>
    <property type="match status" value="2"/>
</dbReference>
<name>A0A933SJB3_UNCEI</name>
<proteinExistence type="inferred from homology"/>
<dbReference type="InterPro" id="IPR041382">
    <property type="entry name" value="SH3_16"/>
</dbReference>
<reference evidence="6" key="1">
    <citation type="submission" date="2020-07" db="EMBL/GenBank/DDBJ databases">
        <title>Huge and variable diversity of episymbiotic CPR bacteria and DPANN archaea in groundwater ecosystems.</title>
        <authorList>
            <person name="He C.Y."/>
            <person name="Keren R."/>
            <person name="Whittaker M."/>
            <person name="Farag I.F."/>
            <person name="Doudna J."/>
            <person name="Cate J.H.D."/>
            <person name="Banfield J.F."/>
        </authorList>
    </citation>
    <scope>NUCLEOTIDE SEQUENCE</scope>
    <source>
        <strain evidence="6">NC_groundwater_1813_Pr3_B-0.1um_71_17</strain>
    </source>
</reference>
<protein>
    <submittedName>
        <fullName evidence="6">C40 family peptidase</fullName>
    </submittedName>
</protein>
<comment type="caution">
    <text evidence="6">The sequence shown here is derived from an EMBL/GenBank/DDBJ whole genome shotgun (WGS) entry which is preliminary data.</text>
</comment>
<dbReference type="PANTHER" id="PTHR47053:SF1">
    <property type="entry name" value="MUREIN DD-ENDOPEPTIDASE MEPH-RELATED"/>
    <property type="match status" value="1"/>
</dbReference>
<keyword evidence="2" id="KW-0645">Protease</keyword>
<dbReference type="GO" id="GO:0006508">
    <property type="term" value="P:proteolysis"/>
    <property type="evidence" value="ECO:0007669"/>
    <property type="project" value="UniProtKB-KW"/>
</dbReference>
<accession>A0A933SJB3</accession>
<evidence type="ECO:0000259" key="5">
    <source>
        <dbReference type="PROSITE" id="PS51935"/>
    </source>
</evidence>
<evidence type="ECO:0000256" key="1">
    <source>
        <dbReference type="ARBA" id="ARBA00007074"/>
    </source>
</evidence>
<feature type="domain" description="NlpC/P60" evidence="5">
    <location>
        <begin position="142"/>
        <end position="269"/>
    </location>
</feature>
<evidence type="ECO:0000313" key="6">
    <source>
        <dbReference type="EMBL" id="MBI5170904.1"/>
    </source>
</evidence>
<dbReference type="Pfam" id="PF18348">
    <property type="entry name" value="SH3_16"/>
    <property type="match status" value="1"/>
</dbReference>
<evidence type="ECO:0000313" key="7">
    <source>
        <dbReference type="Proteomes" id="UP000696931"/>
    </source>
</evidence>
<comment type="similarity">
    <text evidence="1">Belongs to the peptidase C40 family.</text>
</comment>
<dbReference type="InterPro" id="IPR038765">
    <property type="entry name" value="Papain-like_cys_pep_sf"/>
</dbReference>
<dbReference type="GO" id="GO:0008234">
    <property type="term" value="F:cysteine-type peptidase activity"/>
    <property type="evidence" value="ECO:0007669"/>
    <property type="project" value="UniProtKB-KW"/>
</dbReference>
<evidence type="ECO:0000256" key="4">
    <source>
        <dbReference type="ARBA" id="ARBA00022807"/>
    </source>
</evidence>
<dbReference type="InterPro" id="IPR000064">
    <property type="entry name" value="NLP_P60_dom"/>
</dbReference>
<dbReference type="PANTHER" id="PTHR47053">
    <property type="entry name" value="MUREIN DD-ENDOPEPTIDASE MEPH-RELATED"/>
    <property type="match status" value="1"/>
</dbReference>
<dbReference type="InterPro" id="IPR051202">
    <property type="entry name" value="Peptidase_C40"/>
</dbReference>
<dbReference type="PROSITE" id="PS51935">
    <property type="entry name" value="NLPC_P60"/>
    <property type="match status" value="1"/>
</dbReference>
<evidence type="ECO:0000256" key="2">
    <source>
        <dbReference type="ARBA" id="ARBA00022670"/>
    </source>
</evidence>